<dbReference type="EMBL" id="MJUW02000074">
    <property type="protein sequence ID" value="OQD45778.1"/>
    <property type="molecule type" value="Genomic_DNA"/>
</dbReference>
<feature type="domain" description="DUF5615" evidence="1">
    <location>
        <begin position="1"/>
        <end position="98"/>
    </location>
</feature>
<evidence type="ECO:0000313" key="2">
    <source>
        <dbReference type="EMBL" id="OQD45778.1"/>
    </source>
</evidence>
<evidence type="ECO:0000259" key="1">
    <source>
        <dbReference type="Pfam" id="PF18480"/>
    </source>
</evidence>
<reference evidence="2 3" key="1">
    <citation type="journal article" date="2016" name="Genome Announc.">
        <title>Draft Genome Sequence of the Anaerobic Ammonium-Oxidizing Bacterium 'Candidatus Brocadia sp. 40'.</title>
        <authorList>
            <person name="Ali M."/>
            <person name="Haroon M.F."/>
            <person name="Narita Y."/>
            <person name="Zhang L."/>
            <person name="Rangel Shaw D."/>
            <person name="Okabe S."/>
            <person name="Saikaly P.E."/>
        </authorList>
    </citation>
    <scope>NUCLEOTIDE SEQUENCE [LARGE SCALE GENOMIC DNA]</scope>
    <source>
        <strain evidence="2 3">40</strain>
    </source>
</reference>
<dbReference type="Proteomes" id="UP000242219">
    <property type="component" value="Unassembled WGS sequence"/>
</dbReference>
<sequence length="117" mass="13369">MKFLVDAQLPRRLVVLLRKAGFDAIHTLDLALGNRTPDRVINELSIKEQRVVITKDSDFVDSYVVKQQPWKLLLISTGNIRNTELIALFVANIDKIAEGFKVFNFIEINQMSVVFHS</sequence>
<keyword evidence="3" id="KW-1185">Reference proteome</keyword>
<protein>
    <recommendedName>
        <fullName evidence="1">DUF5615 domain-containing protein</fullName>
    </recommendedName>
</protein>
<dbReference type="InterPro" id="IPR041049">
    <property type="entry name" value="DUF5615"/>
</dbReference>
<dbReference type="RefSeq" id="WP_070067022.1">
    <property type="nucleotide sequence ID" value="NZ_MJUW02000074.1"/>
</dbReference>
<comment type="caution">
    <text evidence="2">The sequence shown here is derived from an EMBL/GenBank/DDBJ whole genome shotgun (WGS) entry which is preliminary data.</text>
</comment>
<gene>
    <name evidence="2" type="ORF">BIY37_06530</name>
</gene>
<dbReference type="AlphaFoldDB" id="A0A1V6M061"/>
<accession>A0A1V6M061</accession>
<organism evidence="2 3">
    <name type="scientific">Candidatus Brocadia sapporoensis</name>
    <dbReference type="NCBI Taxonomy" id="392547"/>
    <lineage>
        <taxon>Bacteria</taxon>
        <taxon>Pseudomonadati</taxon>
        <taxon>Planctomycetota</taxon>
        <taxon>Candidatus Brocadiia</taxon>
        <taxon>Candidatus Brocadiales</taxon>
        <taxon>Candidatus Brocadiaceae</taxon>
        <taxon>Candidatus Brocadia</taxon>
    </lineage>
</organism>
<evidence type="ECO:0000313" key="3">
    <source>
        <dbReference type="Proteomes" id="UP000242219"/>
    </source>
</evidence>
<proteinExistence type="predicted"/>
<dbReference type="Pfam" id="PF18480">
    <property type="entry name" value="DUF5615"/>
    <property type="match status" value="1"/>
</dbReference>
<name>A0A1V6M061_9BACT</name>